<gene>
    <name evidence="1" type="ORF">LSALG_LOCUS4988</name>
</gene>
<evidence type="ECO:0000313" key="2">
    <source>
        <dbReference type="Proteomes" id="UP001177003"/>
    </source>
</evidence>
<name>A0AA35V3Y5_LACSI</name>
<proteinExistence type="predicted"/>
<protein>
    <submittedName>
        <fullName evidence="1">Uncharacterized protein</fullName>
    </submittedName>
</protein>
<dbReference type="EMBL" id="OX465086">
    <property type="protein sequence ID" value="CAI9264335.1"/>
    <property type="molecule type" value="Genomic_DNA"/>
</dbReference>
<dbReference type="Proteomes" id="UP001177003">
    <property type="component" value="Chromosome 0"/>
</dbReference>
<organism evidence="1 2">
    <name type="scientific">Lactuca saligna</name>
    <name type="common">Willowleaf lettuce</name>
    <dbReference type="NCBI Taxonomy" id="75948"/>
    <lineage>
        <taxon>Eukaryota</taxon>
        <taxon>Viridiplantae</taxon>
        <taxon>Streptophyta</taxon>
        <taxon>Embryophyta</taxon>
        <taxon>Tracheophyta</taxon>
        <taxon>Spermatophyta</taxon>
        <taxon>Magnoliopsida</taxon>
        <taxon>eudicotyledons</taxon>
        <taxon>Gunneridae</taxon>
        <taxon>Pentapetalae</taxon>
        <taxon>asterids</taxon>
        <taxon>campanulids</taxon>
        <taxon>Asterales</taxon>
        <taxon>Asteraceae</taxon>
        <taxon>Cichorioideae</taxon>
        <taxon>Cichorieae</taxon>
        <taxon>Lactucinae</taxon>
        <taxon>Lactuca</taxon>
    </lineage>
</organism>
<sequence>MEVALKDGLEKFPHSVVHDPDCFNEVNMNDIGDGGEGNSSPVRGLILTEVNTEKEVNYTTPVDTTSLTMTQFHRLPGVNEEMIKLLDETELQVYRRKKRMSVISGDNLVGRNIGEAVDNAAGYDDNDKREKHIPKKTKIFHSPYIERIVKVGEKLTMDETGICNSVFASKRDDGIDRFRSWNVFAFNHGMFLHSKIIDCWAAFLNKMENYKDESSLSRFFFDTTIVTEDILNELKSEDMKCRLFATLLRIYTKKFDVKPSFRDVALFDDGNYYLLIFDLRSSLYYIVDHVKRT</sequence>
<accession>A0AA35V3Y5</accession>
<dbReference type="AlphaFoldDB" id="A0AA35V3Y5"/>
<keyword evidence="2" id="KW-1185">Reference proteome</keyword>
<reference evidence="1" key="1">
    <citation type="submission" date="2023-04" db="EMBL/GenBank/DDBJ databases">
        <authorList>
            <person name="Vijverberg K."/>
            <person name="Xiong W."/>
            <person name="Schranz E."/>
        </authorList>
    </citation>
    <scope>NUCLEOTIDE SEQUENCE</scope>
</reference>
<evidence type="ECO:0000313" key="1">
    <source>
        <dbReference type="EMBL" id="CAI9264335.1"/>
    </source>
</evidence>